<dbReference type="InterPro" id="IPR000515">
    <property type="entry name" value="MetI-like"/>
</dbReference>
<comment type="subcellular location">
    <subcellularLocation>
        <location evidence="1">Cell inner membrane</location>
        <topology evidence="1">Multi-pass membrane protein</topology>
    </subcellularLocation>
    <subcellularLocation>
        <location evidence="8">Cell membrane</location>
        <topology evidence="8">Multi-pass membrane protein</topology>
    </subcellularLocation>
</comment>
<dbReference type="FunCoup" id="A0A1Y5T1C3">
    <property type="interactions" value="91"/>
</dbReference>
<keyword evidence="3 8" id="KW-0813">Transport</keyword>
<dbReference type="EMBL" id="FWFR01000001">
    <property type="protein sequence ID" value="SLN49909.1"/>
    <property type="molecule type" value="Genomic_DNA"/>
</dbReference>
<dbReference type="InParanoid" id="A0A1Y5T1C3"/>
<name>A0A1Y5T1C3_9PROT</name>
<evidence type="ECO:0000256" key="2">
    <source>
        <dbReference type="ARBA" id="ARBA00010072"/>
    </source>
</evidence>
<keyword evidence="7 8" id="KW-0472">Membrane</keyword>
<dbReference type="RefSeq" id="WP_085883378.1">
    <property type="nucleotide sequence ID" value="NZ_FWFR01000001.1"/>
</dbReference>
<dbReference type="GO" id="GO:0043190">
    <property type="term" value="C:ATP-binding cassette (ABC) transporter complex"/>
    <property type="evidence" value="ECO:0007669"/>
    <property type="project" value="InterPro"/>
</dbReference>
<dbReference type="Proteomes" id="UP000193200">
    <property type="component" value="Unassembled WGS sequence"/>
</dbReference>
<protein>
    <submittedName>
        <fullName evidence="10">Inner membrane amino-acid ABC transporter permease protein YhdY</fullName>
    </submittedName>
</protein>
<feature type="domain" description="ABC transmembrane type-1" evidence="9">
    <location>
        <begin position="160"/>
        <end position="354"/>
    </location>
</feature>
<evidence type="ECO:0000259" key="9">
    <source>
        <dbReference type="PROSITE" id="PS50928"/>
    </source>
</evidence>
<keyword evidence="6 8" id="KW-1133">Transmembrane helix</keyword>
<evidence type="ECO:0000256" key="1">
    <source>
        <dbReference type="ARBA" id="ARBA00004429"/>
    </source>
</evidence>
<feature type="transmembrane region" description="Helical" evidence="8">
    <location>
        <begin position="335"/>
        <end position="355"/>
    </location>
</feature>
<comment type="similarity">
    <text evidence="2">Belongs to the binding-protein-dependent transport system permease family. HisMQ subfamily.</text>
</comment>
<feature type="transmembrane region" description="Helical" evidence="8">
    <location>
        <begin position="128"/>
        <end position="147"/>
    </location>
</feature>
<dbReference type="PANTHER" id="PTHR30614:SF41">
    <property type="entry name" value="INNER MEMBRANE AMINO-ACID ABC TRANSPORTER PERMEASE PROTEIN YHDY"/>
    <property type="match status" value="1"/>
</dbReference>
<feature type="transmembrane region" description="Helical" evidence="8">
    <location>
        <begin position="304"/>
        <end position="323"/>
    </location>
</feature>
<evidence type="ECO:0000256" key="4">
    <source>
        <dbReference type="ARBA" id="ARBA00022475"/>
    </source>
</evidence>
<dbReference type="InterPro" id="IPR043429">
    <property type="entry name" value="ArtM/GltK/GlnP/TcyL/YhdX-like"/>
</dbReference>
<dbReference type="GO" id="GO:0022857">
    <property type="term" value="F:transmembrane transporter activity"/>
    <property type="evidence" value="ECO:0007669"/>
    <property type="project" value="InterPro"/>
</dbReference>
<keyword evidence="11" id="KW-1185">Reference proteome</keyword>
<feature type="transmembrane region" description="Helical" evidence="8">
    <location>
        <begin position="100"/>
        <end position="121"/>
    </location>
</feature>
<dbReference type="Gene3D" id="1.10.3720.10">
    <property type="entry name" value="MetI-like"/>
    <property type="match status" value="1"/>
</dbReference>
<evidence type="ECO:0000256" key="8">
    <source>
        <dbReference type="RuleBase" id="RU363032"/>
    </source>
</evidence>
<evidence type="ECO:0000313" key="10">
    <source>
        <dbReference type="EMBL" id="SLN49909.1"/>
    </source>
</evidence>
<evidence type="ECO:0000256" key="5">
    <source>
        <dbReference type="ARBA" id="ARBA00022692"/>
    </source>
</evidence>
<sequence>MTSQVKTEAHPDLPPPATEVGVIGWLRHNLFSTPLNTILTLLSLYAVYLIVPPVINWAFLDANIAGDSKDACVDGGACWTFVKVRFSQFMYGFYPESERWRVDLVAIAIIVASLPLFISALPGRKVAALFMIFVLPVLCYVLFYGAFGLETVDTDQWGGLMLTLILASVSIVVALPLGIVLALGRRSEMPIVRMLCVGFIELIRGVPLISVLFMSSVVLPLFLPEGTNFDKLVRALVGLSLFAAAYMAEVVRGGLQAIAKGQYEAASALGLSYWKSMAFIILPQALKIVIPGIVNTFIGLFKDTTLVGIIGLLDLLSIIQSAAKHSKWIGMETEGFVFAAVLYWFFCFGMSRYSIHIEHKLDTGHKS</sequence>
<keyword evidence="5 8" id="KW-0812">Transmembrane</keyword>
<feature type="transmembrane region" description="Helical" evidence="8">
    <location>
        <begin position="159"/>
        <end position="183"/>
    </location>
</feature>
<dbReference type="InterPro" id="IPR010065">
    <property type="entry name" value="AA_ABC_transptr_permease_3TM"/>
</dbReference>
<dbReference type="PANTHER" id="PTHR30614">
    <property type="entry name" value="MEMBRANE COMPONENT OF AMINO ACID ABC TRANSPORTER"/>
    <property type="match status" value="1"/>
</dbReference>
<feature type="transmembrane region" description="Helical" evidence="8">
    <location>
        <begin position="276"/>
        <end position="298"/>
    </location>
</feature>
<dbReference type="PROSITE" id="PS50928">
    <property type="entry name" value="ABC_TM1"/>
    <property type="match status" value="1"/>
</dbReference>
<dbReference type="CDD" id="cd06261">
    <property type="entry name" value="TM_PBP2"/>
    <property type="match status" value="1"/>
</dbReference>
<accession>A0A1Y5T1C3</accession>
<dbReference type="Pfam" id="PF00528">
    <property type="entry name" value="BPD_transp_1"/>
    <property type="match status" value="1"/>
</dbReference>
<keyword evidence="4" id="KW-1003">Cell membrane</keyword>
<gene>
    <name evidence="10" type="primary">yhdY</name>
    <name evidence="10" type="ORF">OCH7691_02190</name>
</gene>
<evidence type="ECO:0000256" key="6">
    <source>
        <dbReference type="ARBA" id="ARBA00022989"/>
    </source>
</evidence>
<dbReference type="SUPFAM" id="SSF161098">
    <property type="entry name" value="MetI-like"/>
    <property type="match status" value="1"/>
</dbReference>
<dbReference type="GO" id="GO:0006865">
    <property type="term" value="P:amino acid transport"/>
    <property type="evidence" value="ECO:0007669"/>
    <property type="project" value="TreeGrafter"/>
</dbReference>
<dbReference type="NCBIfam" id="TIGR01726">
    <property type="entry name" value="HEQRo_perm_3TM"/>
    <property type="match status" value="1"/>
</dbReference>
<proteinExistence type="inferred from homology"/>
<organism evidence="10 11">
    <name type="scientific">Oceanibacterium hippocampi</name>
    <dbReference type="NCBI Taxonomy" id="745714"/>
    <lineage>
        <taxon>Bacteria</taxon>
        <taxon>Pseudomonadati</taxon>
        <taxon>Pseudomonadota</taxon>
        <taxon>Alphaproteobacteria</taxon>
        <taxon>Sneathiellales</taxon>
        <taxon>Sneathiellaceae</taxon>
        <taxon>Oceanibacterium</taxon>
    </lineage>
</organism>
<reference evidence="10 11" key="1">
    <citation type="submission" date="2017-03" db="EMBL/GenBank/DDBJ databases">
        <authorList>
            <person name="Afonso C.L."/>
            <person name="Miller P.J."/>
            <person name="Scott M.A."/>
            <person name="Spackman E."/>
            <person name="Goraichik I."/>
            <person name="Dimitrov K.M."/>
            <person name="Suarez D.L."/>
            <person name="Swayne D.E."/>
        </authorList>
    </citation>
    <scope>NUCLEOTIDE SEQUENCE [LARGE SCALE GENOMIC DNA]</scope>
    <source>
        <strain evidence="10 11">CECT 7691</strain>
    </source>
</reference>
<dbReference type="InterPro" id="IPR035906">
    <property type="entry name" value="MetI-like_sf"/>
</dbReference>
<dbReference type="FunFam" id="1.10.3720.10:FF:000032">
    <property type="entry name" value="General amino acid ABC transporter permease"/>
    <property type="match status" value="1"/>
</dbReference>
<dbReference type="AlphaFoldDB" id="A0A1Y5T1C3"/>
<feature type="transmembrane region" description="Helical" evidence="8">
    <location>
        <begin position="37"/>
        <end position="59"/>
    </location>
</feature>
<evidence type="ECO:0000256" key="7">
    <source>
        <dbReference type="ARBA" id="ARBA00023136"/>
    </source>
</evidence>
<evidence type="ECO:0000256" key="3">
    <source>
        <dbReference type="ARBA" id="ARBA00022448"/>
    </source>
</evidence>
<feature type="transmembrane region" description="Helical" evidence="8">
    <location>
        <begin position="195"/>
        <end position="223"/>
    </location>
</feature>
<dbReference type="OrthoDB" id="9771188at2"/>
<evidence type="ECO:0000313" key="11">
    <source>
        <dbReference type="Proteomes" id="UP000193200"/>
    </source>
</evidence>